<dbReference type="Proteomes" id="UP000675781">
    <property type="component" value="Unassembled WGS sequence"/>
</dbReference>
<dbReference type="Pfam" id="PF05593">
    <property type="entry name" value="RHS_repeat"/>
    <property type="match status" value="4"/>
</dbReference>
<dbReference type="InterPro" id="IPR045351">
    <property type="entry name" value="DUF6531"/>
</dbReference>
<feature type="domain" description="Teneurin-like YD-shell" evidence="4">
    <location>
        <begin position="861"/>
        <end position="977"/>
    </location>
</feature>
<feature type="region of interest" description="Disordered" evidence="2">
    <location>
        <begin position="1"/>
        <end position="112"/>
    </location>
</feature>
<evidence type="ECO:0000259" key="3">
    <source>
        <dbReference type="Pfam" id="PF20148"/>
    </source>
</evidence>
<dbReference type="EMBL" id="JAGSOG010000370">
    <property type="protein sequence ID" value="MBR7839054.1"/>
    <property type="molecule type" value="Genomic_DNA"/>
</dbReference>
<proteinExistence type="predicted"/>
<name>A0A941ISX9_9ACTN</name>
<protein>
    <submittedName>
        <fullName evidence="5">RHS repeat protein</fullName>
    </submittedName>
</protein>
<feature type="domain" description="Teneurin-like YD-shell" evidence="4">
    <location>
        <begin position="303"/>
        <end position="419"/>
    </location>
</feature>
<dbReference type="PANTHER" id="PTHR32305">
    <property type="match status" value="1"/>
</dbReference>
<comment type="caution">
    <text evidence="5">The sequence shown here is derived from an EMBL/GenBank/DDBJ whole genome shotgun (WGS) entry which is preliminary data.</text>
</comment>
<feature type="domain" description="Teneurin-like YD-shell" evidence="4">
    <location>
        <begin position="617"/>
        <end position="738"/>
    </location>
</feature>
<dbReference type="InterPro" id="IPR050708">
    <property type="entry name" value="T6SS_VgrG/RHS"/>
</dbReference>
<reference evidence="5" key="1">
    <citation type="submission" date="2021-04" db="EMBL/GenBank/DDBJ databases">
        <title>Genome based classification of Actinospica acidithermotolerans sp. nov., an actinobacterium isolated from an Indonesian hot spring.</title>
        <authorList>
            <person name="Kusuma A.B."/>
            <person name="Putra K.E."/>
            <person name="Nafisah S."/>
            <person name="Loh J."/>
            <person name="Nouioui I."/>
            <person name="Goodfellow M."/>
        </authorList>
    </citation>
    <scope>NUCLEOTIDE SEQUENCE</scope>
    <source>
        <strain evidence="5">CSCA 57</strain>
    </source>
</reference>
<evidence type="ECO:0000259" key="4">
    <source>
        <dbReference type="Pfam" id="PF25023"/>
    </source>
</evidence>
<feature type="compositionally biased region" description="Gly residues" evidence="2">
    <location>
        <begin position="95"/>
        <end position="105"/>
    </location>
</feature>
<dbReference type="NCBIfam" id="TIGR03696">
    <property type="entry name" value="Rhs_assc_core"/>
    <property type="match status" value="1"/>
</dbReference>
<evidence type="ECO:0000256" key="1">
    <source>
        <dbReference type="ARBA" id="ARBA00022737"/>
    </source>
</evidence>
<dbReference type="PANTHER" id="PTHR32305:SF15">
    <property type="entry name" value="PROTEIN RHSA-RELATED"/>
    <property type="match status" value="1"/>
</dbReference>
<dbReference type="Gene3D" id="2.180.10.10">
    <property type="entry name" value="RHS repeat-associated core"/>
    <property type="match status" value="4"/>
</dbReference>
<dbReference type="InterPro" id="IPR031325">
    <property type="entry name" value="RHS_repeat"/>
</dbReference>
<dbReference type="Pfam" id="PF20148">
    <property type="entry name" value="DUF6531"/>
    <property type="match status" value="1"/>
</dbReference>
<dbReference type="InterPro" id="IPR006530">
    <property type="entry name" value="YD"/>
</dbReference>
<dbReference type="InterPro" id="IPR056823">
    <property type="entry name" value="TEN-like_YD-shell"/>
</dbReference>
<feature type="compositionally biased region" description="Low complexity" evidence="2">
    <location>
        <begin position="74"/>
        <end position="94"/>
    </location>
</feature>
<sequence>MSDEEQRNLAIGLRDTFGKVAEDTSSSAGGFHDATADAAQAGAHSMEQTDSDLGDQFNQVGNEPVNPPAPRPADTPATSPAGGAPGTPGAITDGFQGGDEGGLGSAGVEQTPACKDPVDPVSGQMITSAADVDLPGILPLVLRRAYASGYAHGALFGPGWSSTLDQRVILDEDGVHLLGDDAQTLNYQVPTQSGRPVLPAAGARWPLTWDRELDAIAILDPATGITRHFAASPDDGPRHLTRITDRHGNWLTITRDADGVPTQVDHVGGYRIAVDSSFLAGGFRIEGLRLLDASHPDGVPLIGYGYDPFGRLTQILSAGGAPLVYEYDTANRITAWIDRLGYRYEYAYDDESRVARVGGEDGAVSAVFAYDRAARTTEVTDGLGAVTAYRYDRDNHLTEIVDALGNATLLSHDRYGRLVRHVDALGNASAFVRDAFGNIVELERPDGSRIRTEYNDLQLPIRVVAADGAETVLEYDERGRLVAVTDAQGAVTRYGYSDHGALVEHTDAHGHRSTVAVNAAGLPTQITDALGAAWVLQHDELGRVASMTDPLGATTTTRWGAVGALARTHPDGSTERWDYDDAGNVTAYTDQVGATTALEYGPFGTVVARTEPDGTRIAFEHDSEMRLTRVVNPQQAAWTYEYDDAGNLVAETDFNARTLSYRHDAAGRLIRRTNGAAESIEYIRDVFGRVVEQRAHGQQATFAYDGAGQLVRMANQDGEITLARDAAGRVTGETRDGGTLTSTYDALGRRVARTTPTGRATTWEYDAAGHAVGMSVGERRLTFGRDALGQETFRWFDTHTALTSEWDQLGRLTTRRLLGVEGPEQARTSRILSERTWSYRADGSPDSVTDTADGERRLSLDPLGRVTAVRAATWSEQYTYDGTGNLTHTGDSRVPDSDTAGEREVSGTLLRRAGRTHYQYDAQGRVVQRARRTLSGKQLIWTFAYDVFDRMTQAVTPDGDDWRYRYDPIGRRTAKQRLDATGAVAEETLFFWDGAELAEQHHRRVGGGGSGPIRITAWDYEPDSWAPVAQSSRTVSANSFAHAPQEVVDEQFHAIVTDLVGTPTELVGTSGDVDWQRRADLWGGQFAAGTGGVDCPLRFPGQYHDDESGLDYNVQRYYDPATARYQSPDPLGLGPSPNPHGYVYNPLSWLDPLGLTGDDVRAPIPQVDNPRLQNIINSLHHSKTRDATQLVGDGSALAAASHEASGGAQVDGRNHITKIKDAINAINRVLNEDTTKPRGRAEIPNPKTPHDLAVAEGYKRAMNDALAGKYQGYKNYPELDCPK</sequence>
<dbReference type="RefSeq" id="WP_212533499.1">
    <property type="nucleotide sequence ID" value="NZ_JAGSOG010000370.1"/>
</dbReference>
<feature type="compositionally biased region" description="Basic and acidic residues" evidence="2">
    <location>
        <begin position="890"/>
        <end position="904"/>
    </location>
</feature>
<keyword evidence="1" id="KW-0677">Repeat</keyword>
<accession>A0A941ISX9</accession>
<evidence type="ECO:0000313" key="6">
    <source>
        <dbReference type="Proteomes" id="UP000675781"/>
    </source>
</evidence>
<gene>
    <name evidence="5" type="ORF">KDL01_37660</name>
</gene>
<feature type="region of interest" description="Disordered" evidence="2">
    <location>
        <begin position="885"/>
        <end position="904"/>
    </location>
</feature>
<feature type="domain" description="DUF6531" evidence="3">
    <location>
        <begin position="116"/>
        <end position="187"/>
    </location>
</feature>
<keyword evidence="6" id="KW-1185">Reference proteome</keyword>
<evidence type="ECO:0000313" key="5">
    <source>
        <dbReference type="EMBL" id="MBR7839054.1"/>
    </source>
</evidence>
<dbReference type="InterPro" id="IPR022385">
    <property type="entry name" value="Rhs_assc_core"/>
</dbReference>
<organism evidence="5 6">
    <name type="scientific">Actinospica durhamensis</name>
    <dbReference type="NCBI Taxonomy" id="1508375"/>
    <lineage>
        <taxon>Bacteria</taxon>
        <taxon>Bacillati</taxon>
        <taxon>Actinomycetota</taxon>
        <taxon>Actinomycetes</taxon>
        <taxon>Catenulisporales</taxon>
        <taxon>Actinospicaceae</taxon>
        <taxon>Actinospica</taxon>
    </lineage>
</organism>
<dbReference type="Pfam" id="PF25023">
    <property type="entry name" value="TEN_YD-shell"/>
    <property type="match status" value="3"/>
</dbReference>
<dbReference type="NCBIfam" id="TIGR01643">
    <property type="entry name" value="YD_repeat_2x"/>
    <property type="match status" value="10"/>
</dbReference>
<evidence type="ECO:0000256" key="2">
    <source>
        <dbReference type="SAM" id="MobiDB-lite"/>
    </source>
</evidence>